<dbReference type="InterPro" id="IPR050700">
    <property type="entry name" value="YIM1/Zinc_Alcohol_DH_Fams"/>
</dbReference>
<feature type="domain" description="Enoyl reductase (ER)" evidence="1">
    <location>
        <begin position="16"/>
        <end position="334"/>
    </location>
</feature>
<dbReference type="InterPro" id="IPR036291">
    <property type="entry name" value="NAD(P)-bd_dom_sf"/>
</dbReference>
<sequence>MPENMKAWVYDGAAGGLEKNLYQPAVYHKPLTASLSNQQVMVEVISMALNPADYKIPELGLIAKAMVSTPASPGMDFCGRVAETGRAIDSLQIGELVFGYTGGPVKFGTLGQFCIAPKDCCVPLPAGVDVDDAAALPGAGLTAYQSIKGNVKEGDKIFINGGSGGVGTFAIQIGKILGCHVTVSCSGANAELCKSIGADEVIDYKSVDLIEELKKKGEVFSLIIDNVGTPAGLYKASNAFLLPKGKYVQVGADTSLSATANIMGNFMTPRFFGGGSRKYEFLSIKPSYEDFLQLGKWMRDGKLKAVIDSKFEYEDARKAFEKLRTGRAKGKIIIHVGKK</sequence>
<dbReference type="AlphaFoldDB" id="A0A6A6QUL8"/>
<dbReference type="GO" id="GO:0005739">
    <property type="term" value="C:mitochondrion"/>
    <property type="evidence" value="ECO:0007669"/>
    <property type="project" value="TreeGrafter"/>
</dbReference>
<dbReference type="PANTHER" id="PTHR11695">
    <property type="entry name" value="ALCOHOL DEHYDROGENASE RELATED"/>
    <property type="match status" value="1"/>
</dbReference>
<dbReference type="Gene3D" id="3.40.50.720">
    <property type="entry name" value="NAD(P)-binding Rossmann-like Domain"/>
    <property type="match status" value="1"/>
</dbReference>
<dbReference type="InterPro" id="IPR020843">
    <property type="entry name" value="ER"/>
</dbReference>
<dbReference type="PANTHER" id="PTHR11695:SF294">
    <property type="entry name" value="RETICULON-4-INTERACTING PROTEIN 1, MITOCHONDRIAL"/>
    <property type="match status" value="1"/>
</dbReference>
<keyword evidence="3" id="KW-1185">Reference proteome</keyword>
<dbReference type="OrthoDB" id="201656at2759"/>
<dbReference type="InterPro" id="IPR013154">
    <property type="entry name" value="ADH-like_N"/>
</dbReference>
<dbReference type="Gene3D" id="3.90.180.10">
    <property type="entry name" value="Medium-chain alcohol dehydrogenases, catalytic domain"/>
    <property type="match status" value="1"/>
</dbReference>
<evidence type="ECO:0000313" key="3">
    <source>
        <dbReference type="Proteomes" id="UP000799750"/>
    </source>
</evidence>
<dbReference type="InterPro" id="IPR011032">
    <property type="entry name" value="GroES-like_sf"/>
</dbReference>
<dbReference type="SUPFAM" id="SSF50129">
    <property type="entry name" value="GroES-like"/>
    <property type="match status" value="1"/>
</dbReference>
<reference evidence="2" key="1">
    <citation type="journal article" date="2020" name="Stud. Mycol.">
        <title>101 Dothideomycetes genomes: a test case for predicting lifestyles and emergence of pathogens.</title>
        <authorList>
            <person name="Haridas S."/>
            <person name="Albert R."/>
            <person name="Binder M."/>
            <person name="Bloem J."/>
            <person name="Labutti K."/>
            <person name="Salamov A."/>
            <person name="Andreopoulos B."/>
            <person name="Baker S."/>
            <person name="Barry K."/>
            <person name="Bills G."/>
            <person name="Bluhm B."/>
            <person name="Cannon C."/>
            <person name="Castanera R."/>
            <person name="Culley D."/>
            <person name="Daum C."/>
            <person name="Ezra D."/>
            <person name="Gonzalez J."/>
            <person name="Henrissat B."/>
            <person name="Kuo A."/>
            <person name="Liang C."/>
            <person name="Lipzen A."/>
            <person name="Lutzoni F."/>
            <person name="Magnuson J."/>
            <person name="Mondo S."/>
            <person name="Nolan M."/>
            <person name="Ohm R."/>
            <person name="Pangilinan J."/>
            <person name="Park H.-J."/>
            <person name="Ramirez L."/>
            <person name="Alfaro M."/>
            <person name="Sun H."/>
            <person name="Tritt A."/>
            <person name="Yoshinaga Y."/>
            <person name="Zwiers L.-H."/>
            <person name="Turgeon B."/>
            <person name="Goodwin S."/>
            <person name="Spatafora J."/>
            <person name="Crous P."/>
            <person name="Grigoriev I."/>
        </authorList>
    </citation>
    <scope>NUCLEOTIDE SEQUENCE</scope>
    <source>
        <strain evidence="2">CBS 269.34</strain>
    </source>
</reference>
<dbReference type="Pfam" id="PF13602">
    <property type="entry name" value="ADH_zinc_N_2"/>
    <property type="match status" value="1"/>
</dbReference>
<dbReference type="SUPFAM" id="SSF51735">
    <property type="entry name" value="NAD(P)-binding Rossmann-fold domains"/>
    <property type="match status" value="1"/>
</dbReference>
<organism evidence="2 3">
    <name type="scientific">Lophium mytilinum</name>
    <dbReference type="NCBI Taxonomy" id="390894"/>
    <lineage>
        <taxon>Eukaryota</taxon>
        <taxon>Fungi</taxon>
        <taxon>Dikarya</taxon>
        <taxon>Ascomycota</taxon>
        <taxon>Pezizomycotina</taxon>
        <taxon>Dothideomycetes</taxon>
        <taxon>Pleosporomycetidae</taxon>
        <taxon>Mytilinidiales</taxon>
        <taxon>Mytilinidiaceae</taxon>
        <taxon>Lophium</taxon>
    </lineage>
</organism>
<dbReference type="GO" id="GO:0016491">
    <property type="term" value="F:oxidoreductase activity"/>
    <property type="evidence" value="ECO:0007669"/>
    <property type="project" value="InterPro"/>
</dbReference>
<dbReference type="SMART" id="SM00829">
    <property type="entry name" value="PKS_ER"/>
    <property type="match status" value="1"/>
</dbReference>
<dbReference type="EMBL" id="MU004190">
    <property type="protein sequence ID" value="KAF2494617.1"/>
    <property type="molecule type" value="Genomic_DNA"/>
</dbReference>
<evidence type="ECO:0000313" key="2">
    <source>
        <dbReference type="EMBL" id="KAF2494617.1"/>
    </source>
</evidence>
<dbReference type="Proteomes" id="UP000799750">
    <property type="component" value="Unassembled WGS sequence"/>
</dbReference>
<name>A0A6A6QUL8_9PEZI</name>
<proteinExistence type="predicted"/>
<dbReference type="CDD" id="cd08267">
    <property type="entry name" value="MDR1"/>
    <property type="match status" value="1"/>
</dbReference>
<evidence type="ECO:0000259" key="1">
    <source>
        <dbReference type="SMART" id="SM00829"/>
    </source>
</evidence>
<protein>
    <submittedName>
        <fullName evidence="2">NAD(P)-binding protein</fullName>
    </submittedName>
</protein>
<gene>
    <name evidence="2" type="ORF">BU16DRAFT_527646</name>
</gene>
<accession>A0A6A6QUL8</accession>
<dbReference type="Pfam" id="PF08240">
    <property type="entry name" value="ADH_N"/>
    <property type="match status" value="1"/>
</dbReference>